<reference evidence="2" key="1">
    <citation type="journal article" date="2019" name="Sci. Rep.">
        <title>Draft genome of Tanacetum cinerariifolium, the natural source of mosquito coil.</title>
        <authorList>
            <person name="Yamashiro T."/>
            <person name="Shiraishi A."/>
            <person name="Satake H."/>
            <person name="Nakayama K."/>
        </authorList>
    </citation>
    <scope>NUCLEOTIDE SEQUENCE</scope>
</reference>
<evidence type="ECO:0008006" key="3">
    <source>
        <dbReference type="Google" id="ProtNLM"/>
    </source>
</evidence>
<evidence type="ECO:0000256" key="1">
    <source>
        <dbReference type="SAM" id="MobiDB-lite"/>
    </source>
</evidence>
<dbReference type="AlphaFoldDB" id="A0A699H919"/>
<feature type="region of interest" description="Disordered" evidence="1">
    <location>
        <begin position="114"/>
        <end position="151"/>
    </location>
</feature>
<feature type="compositionally biased region" description="Basic and acidic residues" evidence="1">
    <location>
        <begin position="135"/>
        <end position="151"/>
    </location>
</feature>
<protein>
    <recommendedName>
        <fullName evidence="3">Replication factor A C-terminal domain-containing protein</fullName>
    </recommendedName>
</protein>
<gene>
    <name evidence="2" type="ORF">Tci_334815</name>
</gene>
<name>A0A699H919_TANCI</name>
<accession>A0A699H919</accession>
<dbReference type="InterPro" id="IPR012340">
    <property type="entry name" value="NA-bd_OB-fold"/>
</dbReference>
<dbReference type="EMBL" id="BKCJ010119880">
    <property type="protein sequence ID" value="GEX62840.1"/>
    <property type="molecule type" value="Genomic_DNA"/>
</dbReference>
<proteinExistence type="predicted"/>
<evidence type="ECO:0000313" key="2">
    <source>
        <dbReference type="EMBL" id="GEX62840.1"/>
    </source>
</evidence>
<comment type="caution">
    <text evidence="2">The sequence shown here is derived from an EMBL/GenBank/DDBJ whole genome shotgun (WGS) entry which is preliminary data.</text>
</comment>
<sequence length="151" mass="16735">MVLFTLALRSSLCRYRLDVVVADDSAHTIVVMFNDTTTELLNCSAESLLGAGNDEDDESSLPTAIRNLIGTHHVMEIKSHAYYDHPLSANNPTPAMKRLSRHLSVCTPFKPIEEKKKRRSELEDSDADEVSGSVKDSDKCNADGTLDKKKK</sequence>
<organism evidence="2">
    <name type="scientific">Tanacetum cinerariifolium</name>
    <name type="common">Dalmatian daisy</name>
    <name type="synonym">Chrysanthemum cinerariifolium</name>
    <dbReference type="NCBI Taxonomy" id="118510"/>
    <lineage>
        <taxon>Eukaryota</taxon>
        <taxon>Viridiplantae</taxon>
        <taxon>Streptophyta</taxon>
        <taxon>Embryophyta</taxon>
        <taxon>Tracheophyta</taxon>
        <taxon>Spermatophyta</taxon>
        <taxon>Magnoliopsida</taxon>
        <taxon>eudicotyledons</taxon>
        <taxon>Gunneridae</taxon>
        <taxon>Pentapetalae</taxon>
        <taxon>asterids</taxon>
        <taxon>campanulids</taxon>
        <taxon>Asterales</taxon>
        <taxon>Asteraceae</taxon>
        <taxon>Asteroideae</taxon>
        <taxon>Anthemideae</taxon>
        <taxon>Anthemidinae</taxon>
        <taxon>Tanacetum</taxon>
    </lineage>
</organism>
<dbReference type="Gene3D" id="2.40.50.140">
    <property type="entry name" value="Nucleic acid-binding proteins"/>
    <property type="match status" value="1"/>
</dbReference>
<dbReference type="SUPFAM" id="SSF50249">
    <property type="entry name" value="Nucleic acid-binding proteins"/>
    <property type="match status" value="1"/>
</dbReference>